<evidence type="ECO:0000256" key="5">
    <source>
        <dbReference type="ARBA" id="ARBA00022692"/>
    </source>
</evidence>
<organism evidence="14 15">
    <name type="scientific">Pseudonocardia xinjiangensis</name>
    <dbReference type="NCBI Taxonomy" id="75289"/>
    <lineage>
        <taxon>Bacteria</taxon>
        <taxon>Bacillati</taxon>
        <taxon>Actinomycetota</taxon>
        <taxon>Actinomycetes</taxon>
        <taxon>Pseudonocardiales</taxon>
        <taxon>Pseudonocardiaceae</taxon>
        <taxon>Pseudonocardia</taxon>
    </lineage>
</organism>
<evidence type="ECO:0000256" key="10">
    <source>
        <dbReference type="ARBA" id="ARBA00022989"/>
    </source>
</evidence>
<evidence type="ECO:0000256" key="8">
    <source>
        <dbReference type="ARBA" id="ARBA00022786"/>
    </source>
</evidence>
<evidence type="ECO:0000256" key="4">
    <source>
        <dbReference type="ARBA" id="ARBA00022679"/>
    </source>
</evidence>
<keyword evidence="14" id="KW-0067">ATP-binding</keyword>
<evidence type="ECO:0000256" key="1">
    <source>
        <dbReference type="ARBA" id="ARBA00000900"/>
    </source>
</evidence>
<keyword evidence="6" id="KW-0479">Metal-binding</keyword>
<reference evidence="14 15" key="1">
    <citation type="submission" date="2020-04" db="EMBL/GenBank/DDBJ databases">
        <authorList>
            <person name="Klaysubun C."/>
            <person name="Duangmal K."/>
            <person name="Lipun K."/>
        </authorList>
    </citation>
    <scope>NUCLEOTIDE SEQUENCE [LARGE SCALE GENOMIC DNA]</scope>
    <source>
        <strain evidence="14 15">JCM 11839</strain>
    </source>
</reference>
<name>A0ABX1RG67_9PSEU</name>
<evidence type="ECO:0000256" key="2">
    <source>
        <dbReference type="ARBA" id="ARBA00004141"/>
    </source>
</evidence>
<keyword evidence="14" id="KW-0547">Nucleotide-binding</keyword>
<keyword evidence="15" id="KW-1185">Reference proteome</keyword>
<keyword evidence="10 12" id="KW-1133">Transmembrane helix</keyword>
<keyword evidence="14" id="KW-0347">Helicase</keyword>
<dbReference type="Proteomes" id="UP001296706">
    <property type="component" value="Unassembled WGS sequence"/>
</dbReference>
<accession>A0ABX1RG67</accession>
<comment type="subcellular location">
    <subcellularLocation>
        <location evidence="2">Membrane</location>
        <topology evidence="2">Multi-pass membrane protein</topology>
    </subcellularLocation>
</comment>
<keyword evidence="5 12" id="KW-0812">Transmembrane</keyword>
<keyword evidence="4" id="KW-0808">Transferase</keyword>
<keyword evidence="7" id="KW-0863">Zinc-finger</keyword>
<evidence type="ECO:0000256" key="3">
    <source>
        <dbReference type="ARBA" id="ARBA00012483"/>
    </source>
</evidence>
<sequence length="260" mass="27850">MALAIIGVVLLVGAAVAVGFALRGRRRWQAMLGTETSTVAELAGERATVHQLGGGGFKRIAEVTGAAAIGPVGELTSELAGLSCVWFRYEVQRRYWYTTTDSEGRTSRSERKESVAKLSSSQPFRLTDETGSVLIEPGTLAIDHAERVVERFEPAAQAASTFSLSIGGLTFGNRGNDTIGYEYEEWVVRPGTRLYVLGEANDRNGELTVGKPADGGMFVISTRSEAELRSSAQRTQRILMWVGLAAAVVGIALLVVAAVR</sequence>
<dbReference type="Pfam" id="PF12483">
    <property type="entry name" value="GIDE"/>
    <property type="match status" value="1"/>
</dbReference>
<dbReference type="InterPro" id="IPR022170">
    <property type="entry name" value="MUL1-like"/>
</dbReference>
<evidence type="ECO:0000313" key="14">
    <source>
        <dbReference type="EMBL" id="NMH79027.1"/>
    </source>
</evidence>
<dbReference type="RefSeq" id="WP_169397092.1">
    <property type="nucleotide sequence ID" value="NZ_BAAAJH010000008.1"/>
</dbReference>
<keyword evidence="11 12" id="KW-0472">Membrane</keyword>
<evidence type="ECO:0000256" key="11">
    <source>
        <dbReference type="ARBA" id="ARBA00023136"/>
    </source>
</evidence>
<evidence type="ECO:0000256" key="12">
    <source>
        <dbReference type="SAM" id="Phobius"/>
    </source>
</evidence>
<comment type="catalytic activity">
    <reaction evidence="1">
        <text>S-ubiquitinyl-[E2 ubiquitin-conjugating enzyme]-L-cysteine + [acceptor protein]-L-lysine = [E2 ubiquitin-conjugating enzyme]-L-cysteine + N(6)-ubiquitinyl-[acceptor protein]-L-lysine.</text>
        <dbReference type="EC" id="2.3.2.27"/>
    </reaction>
</comment>
<proteinExistence type="predicted"/>
<feature type="domain" description="E3 Ubiquitin ligase MUL1-like" evidence="13">
    <location>
        <begin position="99"/>
        <end position="253"/>
    </location>
</feature>
<evidence type="ECO:0000256" key="7">
    <source>
        <dbReference type="ARBA" id="ARBA00022771"/>
    </source>
</evidence>
<evidence type="ECO:0000313" key="15">
    <source>
        <dbReference type="Proteomes" id="UP001296706"/>
    </source>
</evidence>
<keyword evidence="14" id="KW-0378">Hydrolase</keyword>
<keyword evidence="9" id="KW-0862">Zinc</keyword>
<keyword evidence="8" id="KW-0833">Ubl conjugation pathway</keyword>
<evidence type="ECO:0000259" key="13">
    <source>
        <dbReference type="Pfam" id="PF12483"/>
    </source>
</evidence>
<dbReference type="EMBL" id="JAAXKY010000057">
    <property type="protein sequence ID" value="NMH79027.1"/>
    <property type="molecule type" value="Genomic_DNA"/>
</dbReference>
<feature type="transmembrane region" description="Helical" evidence="12">
    <location>
        <begin position="238"/>
        <end position="259"/>
    </location>
</feature>
<comment type="caution">
    <text evidence="14">The sequence shown here is derived from an EMBL/GenBank/DDBJ whole genome shotgun (WGS) entry which is preliminary data.</text>
</comment>
<gene>
    <name evidence="14" type="ORF">HF577_18280</name>
</gene>
<dbReference type="EC" id="2.3.2.27" evidence="3"/>
<dbReference type="GO" id="GO:0004386">
    <property type="term" value="F:helicase activity"/>
    <property type="evidence" value="ECO:0007669"/>
    <property type="project" value="UniProtKB-KW"/>
</dbReference>
<protein>
    <recommendedName>
        <fullName evidence="3">RING-type E3 ubiquitin transferase</fullName>
        <ecNumber evidence="3">2.3.2.27</ecNumber>
    </recommendedName>
</protein>
<evidence type="ECO:0000256" key="6">
    <source>
        <dbReference type="ARBA" id="ARBA00022723"/>
    </source>
</evidence>
<evidence type="ECO:0000256" key="9">
    <source>
        <dbReference type="ARBA" id="ARBA00022833"/>
    </source>
</evidence>